<dbReference type="AlphaFoldDB" id="A0AA86VG29"/>
<comment type="similarity">
    <text evidence="6">Belongs to the AP2/ERF transcription factor family. ERF subfamily.</text>
</comment>
<accession>A0AA86VG29</accession>
<evidence type="ECO:0000256" key="5">
    <source>
        <dbReference type="ARBA" id="ARBA00023242"/>
    </source>
</evidence>
<feature type="compositionally biased region" description="Basic and acidic residues" evidence="7">
    <location>
        <begin position="58"/>
        <end position="70"/>
    </location>
</feature>
<sequence>MCGGAIISDFIDVDFKNGRKLTAQELCSEIDAFSHFQPLHPTSSSKPQSSHPTNNKVEAAEKVKKKRVVAEKSGARVRKNVYRGIRQRPWGKWAAEIRDPRKGVRVWLGTFNTAEEAARAYDDAAKRIRGDKAKLNFPHHHYPQELTQPCYEPTFNNHDLDSQLKHHISNLESFLGLDHEHHQVQPQPQPQPLAEWDPLHADLWTLDDVVMPNRHLV</sequence>
<evidence type="ECO:0000313" key="10">
    <source>
        <dbReference type="Proteomes" id="UP001189624"/>
    </source>
</evidence>
<keyword evidence="10" id="KW-1185">Reference proteome</keyword>
<evidence type="ECO:0000256" key="2">
    <source>
        <dbReference type="ARBA" id="ARBA00023015"/>
    </source>
</evidence>
<feature type="domain" description="AP2/ERF" evidence="8">
    <location>
        <begin position="81"/>
        <end position="138"/>
    </location>
</feature>
<name>A0AA86VG29_9FABA</name>
<dbReference type="GO" id="GO:0009873">
    <property type="term" value="P:ethylene-activated signaling pathway"/>
    <property type="evidence" value="ECO:0007669"/>
    <property type="project" value="InterPro"/>
</dbReference>
<comment type="subcellular location">
    <subcellularLocation>
        <location evidence="1">Nucleus</location>
    </subcellularLocation>
</comment>
<evidence type="ECO:0000313" key="9">
    <source>
        <dbReference type="EMBL" id="CAJ1940960.1"/>
    </source>
</evidence>
<dbReference type="CDD" id="cd00018">
    <property type="entry name" value="AP2"/>
    <property type="match status" value="1"/>
</dbReference>
<dbReference type="InterPro" id="IPR016177">
    <property type="entry name" value="DNA-bd_dom_sf"/>
</dbReference>
<dbReference type="PROSITE" id="PS51032">
    <property type="entry name" value="AP2_ERF"/>
    <property type="match status" value="1"/>
</dbReference>
<dbReference type="SMART" id="SM00380">
    <property type="entry name" value="AP2"/>
    <property type="match status" value="1"/>
</dbReference>
<keyword evidence="4" id="KW-0804">Transcription</keyword>
<dbReference type="InterPro" id="IPR001471">
    <property type="entry name" value="AP2/ERF_dom"/>
</dbReference>
<dbReference type="InterPro" id="IPR044808">
    <property type="entry name" value="ERF_plant"/>
</dbReference>
<dbReference type="Gramene" id="rna-AYBTSS11_LOCUS10005">
    <property type="protein sequence ID" value="CAJ1940960.1"/>
    <property type="gene ID" value="gene-AYBTSS11_LOCUS10005"/>
</dbReference>
<proteinExistence type="inferred from homology"/>
<dbReference type="Pfam" id="PF00847">
    <property type="entry name" value="AP2"/>
    <property type="match status" value="1"/>
</dbReference>
<dbReference type="GO" id="GO:0003677">
    <property type="term" value="F:DNA binding"/>
    <property type="evidence" value="ECO:0007669"/>
    <property type="project" value="UniProtKB-KW"/>
</dbReference>
<evidence type="ECO:0000259" key="8">
    <source>
        <dbReference type="PROSITE" id="PS51032"/>
    </source>
</evidence>
<evidence type="ECO:0000256" key="4">
    <source>
        <dbReference type="ARBA" id="ARBA00023163"/>
    </source>
</evidence>
<dbReference type="GO" id="GO:0005634">
    <property type="term" value="C:nucleus"/>
    <property type="evidence" value="ECO:0007669"/>
    <property type="project" value="UniProtKB-SubCell"/>
</dbReference>
<feature type="compositionally biased region" description="Polar residues" evidence="7">
    <location>
        <begin position="40"/>
        <end position="55"/>
    </location>
</feature>
<dbReference type="PRINTS" id="PR00367">
    <property type="entry name" value="ETHRSPELEMNT"/>
</dbReference>
<dbReference type="FunFam" id="3.30.730.10:FF:000001">
    <property type="entry name" value="Ethylene-responsive transcription factor 2"/>
    <property type="match status" value="1"/>
</dbReference>
<dbReference type="InterPro" id="IPR036955">
    <property type="entry name" value="AP2/ERF_dom_sf"/>
</dbReference>
<protein>
    <recommendedName>
        <fullName evidence="8">AP2/ERF domain-containing protein</fullName>
    </recommendedName>
</protein>
<dbReference type="EMBL" id="OY731400">
    <property type="protein sequence ID" value="CAJ1940960.1"/>
    <property type="molecule type" value="Genomic_DNA"/>
</dbReference>
<feature type="region of interest" description="Disordered" evidence="7">
    <location>
        <begin position="38"/>
        <end position="70"/>
    </location>
</feature>
<evidence type="ECO:0000256" key="3">
    <source>
        <dbReference type="ARBA" id="ARBA00023125"/>
    </source>
</evidence>
<dbReference type="SUPFAM" id="SSF54171">
    <property type="entry name" value="DNA-binding domain"/>
    <property type="match status" value="1"/>
</dbReference>
<dbReference type="Proteomes" id="UP001189624">
    <property type="component" value="Chromosome 3"/>
</dbReference>
<gene>
    <name evidence="9" type="ORF">AYBTSS11_LOCUS10005</name>
</gene>
<evidence type="ECO:0000256" key="6">
    <source>
        <dbReference type="ARBA" id="ARBA00024343"/>
    </source>
</evidence>
<keyword evidence="2" id="KW-0805">Transcription regulation</keyword>
<keyword evidence="3" id="KW-0238">DNA-binding</keyword>
<evidence type="ECO:0000256" key="1">
    <source>
        <dbReference type="ARBA" id="ARBA00004123"/>
    </source>
</evidence>
<dbReference type="Gene3D" id="3.30.730.10">
    <property type="entry name" value="AP2/ERF domain"/>
    <property type="match status" value="1"/>
</dbReference>
<evidence type="ECO:0000256" key="7">
    <source>
        <dbReference type="SAM" id="MobiDB-lite"/>
    </source>
</evidence>
<keyword evidence="5" id="KW-0539">Nucleus</keyword>
<dbReference type="PANTHER" id="PTHR31190">
    <property type="entry name" value="DNA-BINDING DOMAIN"/>
    <property type="match status" value="1"/>
</dbReference>
<dbReference type="PANTHER" id="PTHR31190:SF142">
    <property type="entry name" value="ETHYLENE-RESPONSIVE TRANSCRIPTION FACTOR RAP2-3"/>
    <property type="match status" value="1"/>
</dbReference>
<reference evidence="9" key="1">
    <citation type="submission" date="2023-10" db="EMBL/GenBank/DDBJ databases">
        <authorList>
            <person name="Domelevo Entfellner J.-B."/>
        </authorList>
    </citation>
    <scope>NUCLEOTIDE SEQUENCE</scope>
</reference>
<dbReference type="GO" id="GO:0003700">
    <property type="term" value="F:DNA-binding transcription factor activity"/>
    <property type="evidence" value="ECO:0007669"/>
    <property type="project" value="InterPro"/>
</dbReference>
<organism evidence="9 10">
    <name type="scientific">Sphenostylis stenocarpa</name>
    <dbReference type="NCBI Taxonomy" id="92480"/>
    <lineage>
        <taxon>Eukaryota</taxon>
        <taxon>Viridiplantae</taxon>
        <taxon>Streptophyta</taxon>
        <taxon>Embryophyta</taxon>
        <taxon>Tracheophyta</taxon>
        <taxon>Spermatophyta</taxon>
        <taxon>Magnoliopsida</taxon>
        <taxon>eudicotyledons</taxon>
        <taxon>Gunneridae</taxon>
        <taxon>Pentapetalae</taxon>
        <taxon>rosids</taxon>
        <taxon>fabids</taxon>
        <taxon>Fabales</taxon>
        <taxon>Fabaceae</taxon>
        <taxon>Papilionoideae</taxon>
        <taxon>50 kb inversion clade</taxon>
        <taxon>NPAAA clade</taxon>
        <taxon>indigoferoid/millettioid clade</taxon>
        <taxon>Phaseoleae</taxon>
        <taxon>Sphenostylis</taxon>
    </lineage>
</organism>